<dbReference type="GO" id="GO:0016887">
    <property type="term" value="F:ATP hydrolysis activity"/>
    <property type="evidence" value="ECO:0007669"/>
    <property type="project" value="InterPro"/>
</dbReference>
<evidence type="ECO:0000256" key="3">
    <source>
        <dbReference type="ARBA" id="ARBA00004286"/>
    </source>
</evidence>
<proteinExistence type="inferred from homology"/>
<feature type="compositionally biased region" description="Basic and acidic residues" evidence="16">
    <location>
        <begin position="1095"/>
        <end position="1113"/>
    </location>
</feature>
<dbReference type="InterPro" id="IPR027417">
    <property type="entry name" value="P-loop_NTPase"/>
</dbReference>
<feature type="compositionally biased region" description="Basic and acidic residues" evidence="16">
    <location>
        <begin position="806"/>
        <end position="829"/>
    </location>
</feature>
<feature type="region of interest" description="Disordered" evidence="16">
    <location>
        <begin position="1"/>
        <end position="22"/>
    </location>
</feature>
<evidence type="ECO:0000256" key="12">
    <source>
        <dbReference type="ARBA" id="ARBA00023204"/>
    </source>
</evidence>
<dbReference type="Pfam" id="PF13476">
    <property type="entry name" value="AAA_23"/>
    <property type="match status" value="1"/>
</dbReference>
<dbReference type="GO" id="GO:0046872">
    <property type="term" value="F:metal ion binding"/>
    <property type="evidence" value="ECO:0007669"/>
    <property type="project" value="UniProtKB-KW"/>
</dbReference>
<keyword evidence="12" id="KW-0234">DNA repair</keyword>
<evidence type="ECO:0000256" key="10">
    <source>
        <dbReference type="ARBA" id="ARBA00022833"/>
    </source>
</evidence>
<organism evidence="18 19">
    <name type="scientific">Penicillium steckii</name>
    <dbReference type="NCBI Taxonomy" id="303698"/>
    <lineage>
        <taxon>Eukaryota</taxon>
        <taxon>Fungi</taxon>
        <taxon>Dikarya</taxon>
        <taxon>Ascomycota</taxon>
        <taxon>Pezizomycotina</taxon>
        <taxon>Eurotiomycetes</taxon>
        <taxon>Eurotiomycetidae</taxon>
        <taxon>Eurotiales</taxon>
        <taxon>Aspergillaceae</taxon>
        <taxon>Penicillium</taxon>
    </lineage>
</organism>
<feature type="coiled-coil region" evidence="15">
    <location>
        <begin position="873"/>
        <end position="959"/>
    </location>
</feature>
<dbReference type="GO" id="GO:0000722">
    <property type="term" value="P:telomere maintenance via recombination"/>
    <property type="evidence" value="ECO:0007669"/>
    <property type="project" value="TreeGrafter"/>
</dbReference>
<dbReference type="Gene3D" id="3.40.50.300">
    <property type="entry name" value="P-loop containing nucleotide triphosphate hydrolases"/>
    <property type="match status" value="2"/>
</dbReference>
<evidence type="ECO:0000256" key="6">
    <source>
        <dbReference type="ARBA" id="ARBA00022454"/>
    </source>
</evidence>
<accession>A0A1V6TDK8</accession>
<dbReference type="GO" id="GO:0051880">
    <property type="term" value="F:G-quadruplex DNA binding"/>
    <property type="evidence" value="ECO:0007669"/>
    <property type="project" value="TreeGrafter"/>
</dbReference>
<dbReference type="NCBIfam" id="TIGR00606">
    <property type="entry name" value="rad50"/>
    <property type="match status" value="1"/>
</dbReference>
<keyword evidence="11 15" id="KW-0175">Coiled coil</keyword>
<dbReference type="GO" id="GO:0007004">
    <property type="term" value="P:telomere maintenance via telomerase"/>
    <property type="evidence" value="ECO:0007669"/>
    <property type="project" value="TreeGrafter"/>
</dbReference>
<evidence type="ECO:0000256" key="8">
    <source>
        <dbReference type="ARBA" id="ARBA00022763"/>
    </source>
</evidence>
<evidence type="ECO:0000256" key="9">
    <source>
        <dbReference type="ARBA" id="ARBA00022801"/>
    </source>
</evidence>
<comment type="similarity">
    <text evidence="4">Belongs to the SMC family. RAD50 subfamily.</text>
</comment>
<dbReference type="OrthoDB" id="18797at2759"/>
<comment type="subcellular location">
    <subcellularLocation>
        <location evidence="3">Chromosome</location>
    </subcellularLocation>
    <subcellularLocation>
        <location evidence="2">Nucleus</location>
    </subcellularLocation>
</comment>
<dbReference type="Gene3D" id="1.10.287.1490">
    <property type="match status" value="1"/>
</dbReference>
<dbReference type="PANTHER" id="PTHR18867">
    <property type="entry name" value="RAD50"/>
    <property type="match status" value="1"/>
</dbReference>
<dbReference type="Proteomes" id="UP000191285">
    <property type="component" value="Unassembled WGS sequence"/>
</dbReference>
<feature type="region of interest" description="Disordered" evidence="16">
    <location>
        <begin position="1094"/>
        <end position="1126"/>
    </location>
</feature>
<dbReference type="GO" id="GO:0006302">
    <property type="term" value="P:double-strand break repair"/>
    <property type="evidence" value="ECO:0007669"/>
    <property type="project" value="InterPro"/>
</dbReference>
<name>A0A1V6TDK8_9EURO</name>
<evidence type="ECO:0000256" key="5">
    <source>
        <dbReference type="ARBA" id="ARBA00017893"/>
    </source>
</evidence>
<evidence type="ECO:0000259" key="17">
    <source>
        <dbReference type="Pfam" id="PF13476"/>
    </source>
</evidence>
<evidence type="ECO:0000256" key="2">
    <source>
        <dbReference type="ARBA" id="ARBA00004123"/>
    </source>
</evidence>
<dbReference type="GO" id="GO:0000794">
    <property type="term" value="C:condensed nuclear chromosome"/>
    <property type="evidence" value="ECO:0007669"/>
    <property type="project" value="TreeGrafter"/>
</dbReference>
<feature type="coiled-coil region" evidence="15">
    <location>
        <begin position="254"/>
        <end position="305"/>
    </location>
</feature>
<dbReference type="GO" id="GO:0003691">
    <property type="term" value="F:double-stranded telomeric DNA binding"/>
    <property type="evidence" value="ECO:0007669"/>
    <property type="project" value="TreeGrafter"/>
</dbReference>
<evidence type="ECO:0000256" key="16">
    <source>
        <dbReference type="SAM" id="MobiDB-lite"/>
    </source>
</evidence>
<keyword evidence="19" id="KW-1185">Reference proteome</keyword>
<feature type="region of interest" description="Disordered" evidence="16">
    <location>
        <begin position="798"/>
        <end position="829"/>
    </location>
</feature>
<dbReference type="Pfam" id="PF13558">
    <property type="entry name" value="SbcC_Walker_B"/>
    <property type="match status" value="1"/>
</dbReference>
<feature type="coiled-coil region" evidence="15">
    <location>
        <begin position="630"/>
        <end position="678"/>
    </location>
</feature>
<dbReference type="PANTHER" id="PTHR18867:SF12">
    <property type="entry name" value="DNA REPAIR PROTEIN RAD50"/>
    <property type="match status" value="1"/>
</dbReference>
<dbReference type="GO" id="GO:0070192">
    <property type="term" value="P:chromosome organization involved in meiotic cell cycle"/>
    <property type="evidence" value="ECO:0007669"/>
    <property type="project" value="TreeGrafter"/>
</dbReference>
<evidence type="ECO:0000256" key="4">
    <source>
        <dbReference type="ARBA" id="ARBA00009439"/>
    </source>
</evidence>
<evidence type="ECO:0000313" key="18">
    <source>
        <dbReference type="EMBL" id="OQE24427.1"/>
    </source>
</evidence>
<keyword evidence="6" id="KW-0158">Chromosome</keyword>
<dbReference type="FunFam" id="3.40.50.300:FF:000947">
    <property type="entry name" value="DNA repair protein RAD50"/>
    <property type="match status" value="1"/>
</dbReference>
<comment type="catalytic activity">
    <reaction evidence="14">
        <text>ATP + H2O = ADP + phosphate + H(+)</text>
        <dbReference type="Rhea" id="RHEA:13065"/>
        <dbReference type="ChEBI" id="CHEBI:15377"/>
        <dbReference type="ChEBI" id="CHEBI:15378"/>
        <dbReference type="ChEBI" id="CHEBI:30616"/>
        <dbReference type="ChEBI" id="CHEBI:43474"/>
        <dbReference type="ChEBI" id="CHEBI:456216"/>
    </reaction>
</comment>
<dbReference type="GO" id="GO:0030870">
    <property type="term" value="C:Mre11 complex"/>
    <property type="evidence" value="ECO:0007669"/>
    <property type="project" value="InterPro"/>
</dbReference>
<dbReference type="EMBL" id="MLKD01000007">
    <property type="protein sequence ID" value="OQE24427.1"/>
    <property type="molecule type" value="Genomic_DNA"/>
</dbReference>
<evidence type="ECO:0000256" key="1">
    <source>
        <dbReference type="ARBA" id="ARBA00001947"/>
    </source>
</evidence>
<feature type="coiled-coil region" evidence="15">
    <location>
        <begin position="443"/>
        <end position="495"/>
    </location>
</feature>
<keyword evidence="7" id="KW-0479">Metal-binding</keyword>
<evidence type="ECO:0000256" key="15">
    <source>
        <dbReference type="SAM" id="Coils"/>
    </source>
</evidence>
<dbReference type="InterPro" id="IPR038729">
    <property type="entry name" value="Rad50/SbcC_AAA"/>
</dbReference>
<protein>
    <recommendedName>
        <fullName evidence="5">DNA repair protein RAD50</fullName>
    </recommendedName>
</protein>
<keyword evidence="8" id="KW-0227">DNA damage</keyword>
<dbReference type="SUPFAM" id="SSF52540">
    <property type="entry name" value="P-loop containing nucleoside triphosphate hydrolases"/>
    <property type="match status" value="1"/>
</dbReference>
<reference evidence="19" key="1">
    <citation type="journal article" date="2017" name="Nat. Microbiol.">
        <title>Global analysis of biosynthetic gene clusters reveals vast potential of secondary metabolite production in Penicillium species.</title>
        <authorList>
            <person name="Nielsen J.C."/>
            <person name="Grijseels S."/>
            <person name="Prigent S."/>
            <person name="Ji B."/>
            <person name="Dainat J."/>
            <person name="Nielsen K.F."/>
            <person name="Frisvad J.C."/>
            <person name="Workman M."/>
            <person name="Nielsen J."/>
        </authorList>
    </citation>
    <scope>NUCLEOTIDE SEQUENCE [LARGE SCALE GENOMIC DNA]</scope>
    <source>
        <strain evidence="19">IBT 24891</strain>
    </source>
</reference>
<evidence type="ECO:0000256" key="11">
    <source>
        <dbReference type="ARBA" id="ARBA00023054"/>
    </source>
</evidence>
<keyword evidence="13" id="KW-0539">Nucleus</keyword>
<evidence type="ECO:0000256" key="7">
    <source>
        <dbReference type="ARBA" id="ARBA00022723"/>
    </source>
</evidence>
<dbReference type="InterPro" id="IPR004584">
    <property type="entry name" value="Rad50_eukaryotes"/>
</dbReference>
<feature type="domain" description="Rad50/SbcC-type AAA" evidence="17">
    <location>
        <begin position="56"/>
        <end position="295"/>
    </location>
</feature>
<sequence>MHHKSTGEPSTPKDGWNNAGLNSRQMNATGVSIIYADIARTDSDLGTFENTAKIDKLSILGVRSFDNTRSETIQFHTPLTLIVGYNGSGKTTIIECLKYATTGDLPPNSKGGAFIHDPKLCGEKEVLAQVKLSFNGTSGAKMVATRSLQLTVKKTTRQQKTLEGQLVMVKNGERASISSRVAELDQIMPQYLGVSKAVLDSVIFCHQDESLWPMSEPSVLKKRFDEIFEAMKYTKAIDNIKALRKKQNEELAKFKIMEQHAKEDKDKADRAEKRSVKLQDEIEALREETQQMSKEMRRVSELADKAWRESESYAQVLGALEGKRIEAKSIETTIENIKRHLVELDDSDEWIESTLEQFETKQLEYQQQEETKKESYMDLKDRIDQTRHRLGLKQTENGKYENDKANFERQMQRRQNMIAEIARGNNIRGVGDNLDQEDVDSFMQKIRRLLREQNQTLDKVKREAQKELREVQDILNEIGQKKSALQETKNAAKRQISANDAEAATYQRKLNEIDVDEGIQSSLEAKIEDISSNLDHAKNRAATSAWDQKIQDVNDQIQKLEDESLRLNSELIESSKKAKELAQLDYLKKDAKEKERSLETMKGAHGDRLSKVVGSEWRPDTLEQDFQNVIDAESKQLTDAERDRDCVSRELEQVEFKLKNAKKNLKQRQKDFDDYAKEINEVIQDDPAEYPEILKTRQATYDLARKDADQFAGLGTYLNNCLDAAKQVKTCRTCQRPFKSEAELQTFTRRIEALVKKAGVDAEDETLKELEEELAATREASTSYDSWVRLRETDIPELEKEEEEHEAQRDQLLEKLERHDRTVSKKSESKRDVEALAKTVGTIVKYDIEIKTSMSKIEELSTKQQDLSSHRTSDDIQDELKAANEKSRELKKSLTSLITEKEQTQTEINRLELKLRDVRDQLNNAKFQLEKKADLLVRMEEYKKLNAQQRDVIDKAEKDIESLSPELLQAQARYDDISQRADTRERDLQHEINRISENIRQLDLANEDINSYIERGGPGQLERSSRELTQIEEEITKLEAEQTEITREINKISAQLKDSENTKRQYSDNLTYRQATRSLDKVMEEIGQLEEQNAEVDRSRFKQESERWTREHNALSAKQASKMGEMKSKDDQLMQLLADWNTDYKDASSKYKESHIKVETTKAAVDDLARYGGALDKAIMRYHGLKMEEINSIIGELWQKTYRGTDVDMILIRSDNENAKGNRSYNYRVCMVKSGAEMDMRGRCSAGQKVLASIIIRLALAECFGVNCGLIALDEPTTNLDRDNIRSLAESLHDIIRARQQQSNFQLIVITHDEEFLRHMQCGDFSDYYYRVSRNEKQKSIIERQSIAEVM</sequence>
<dbReference type="FunFam" id="3.40.50.300:FF:001195">
    <property type="entry name" value="DNA repair protein rad50"/>
    <property type="match status" value="1"/>
</dbReference>
<comment type="caution">
    <text evidence="18">The sequence shown here is derived from an EMBL/GenBank/DDBJ whole genome shotgun (WGS) entry which is preliminary data.</text>
</comment>
<keyword evidence="9" id="KW-0378">Hydrolase</keyword>
<dbReference type="GO" id="GO:0043047">
    <property type="term" value="F:single-stranded telomeric DNA binding"/>
    <property type="evidence" value="ECO:0007669"/>
    <property type="project" value="TreeGrafter"/>
</dbReference>
<feature type="coiled-coil region" evidence="15">
    <location>
        <begin position="520"/>
        <end position="577"/>
    </location>
</feature>
<dbReference type="STRING" id="303698.A0A1V6TDK8"/>
<evidence type="ECO:0000256" key="14">
    <source>
        <dbReference type="ARBA" id="ARBA00049360"/>
    </source>
</evidence>
<keyword evidence="10" id="KW-0862">Zinc</keyword>
<evidence type="ECO:0000256" key="13">
    <source>
        <dbReference type="ARBA" id="ARBA00023242"/>
    </source>
</evidence>
<comment type="cofactor">
    <cofactor evidence="1">
        <name>Zn(2+)</name>
        <dbReference type="ChEBI" id="CHEBI:29105"/>
    </cofactor>
</comment>
<evidence type="ECO:0000313" key="19">
    <source>
        <dbReference type="Proteomes" id="UP000191285"/>
    </source>
</evidence>
<gene>
    <name evidence="18" type="ORF">PENSTE_c007G00080</name>
</gene>